<accession>A0ABV6D5R6</accession>
<evidence type="ECO:0000256" key="1">
    <source>
        <dbReference type="ARBA" id="ARBA00022630"/>
    </source>
</evidence>
<dbReference type="Proteomes" id="UP001589755">
    <property type="component" value="Unassembled WGS sequence"/>
</dbReference>
<dbReference type="InterPro" id="IPR051312">
    <property type="entry name" value="Diverse_Substr_Oxidored"/>
</dbReference>
<dbReference type="InterPro" id="IPR005107">
    <property type="entry name" value="CO_DH_flav_C"/>
</dbReference>
<dbReference type="InterPro" id="IPR016166">
    <property type="entry name" value="FAD-bd_PCMH"/>
</dbReference>
<evidence type="ECO:0000313" key="5">
    <source>
        <dbReference type="EMBL" id="MFC0207952.1"/>
    </source>
</evidence>
<dbReference type="Gene3D" id="3.30.43.10">
    <property type="entry name" value="Uridine Diphospho-n-acetylenolpyruvylglucosamine Reductase, domain 2"/>
    <property type="match status" value="1"/>
</dbReference>
<dbReference type="InterPro" id="IPR016169">
    <property type="entry name" value="FAD-bd_PCMH_sub2"/>
</dbReference>
<dbReference type="PROSITE" id="PS51387">
    <property type="entry name" value="FAD_PCMH"/>
    <property type="match status" value="1"/>
</dbReference>
<organism evidence="5 6">
    <name type="scientific">Chelativorans intermedius</name>
    <dbReference type="NCBI Taxonomy" id="515947"/>
    <lineage>
        <taxon>Bacteria</taxon>
        <taxon>Pseudomonadati</taxon>
        <taxon>Pseudomonadota</taxon>
        <taxon>Alphaproteobacteria</taxon>
        <taxon>Hyphomicrobiales</taxon>
        <taxon>Phyllobacteriaceae</taxon>
        <taxon>Chelativorans</taxon>
    </lineage>
</organism>
<name>A0ABV6D5R6_9HYPH</name>
<dbReference type="InterPro" id="IPR002346">
    <property type="entry name" value="Mopterin_DH_FAD-bd"/>
</dbReference>
<dbReference type="SUPFAM" id="SSF55447">
    <property type="entry name" value="CO dehydrogenase flavoprotein C-terminal domain-like"/>
    <property type="match status" value="1"/>
</dbReference>
<protein>
    <submittedName>
        <fullName evidence="5">FAD binding domain-containing protein</fullName>
    </submittedName>
</protein>
<comment type="caution">
    <text evidence="5">The sequence shown here is derived from an EMBL/GenBank/DDBJ whole genome shotgun (WGS) entry which is preliminary data.</text>
</comment>
<dbReference type="InterPro" id="IPR016167">
    <property type="entry name" value="FAD-bd_PCMH_sub1"/>
</dbReference>
<gene>
    <name evidence="5" type="ORF">ACFFJ2_06005</name>
</gene>
<sequence length="267" mass="27732">MHQTTYHRASSISEAVKMLKEAEDGKFVAGGQTLIPTMKQRLAAPSDLIDLRHIGELKGIEVAGNTVKIGAGTTHAEVARDAALAKACPALCHLAAHIGDPHVRHMGTLGGSIANNDPAADYPAAVLALAATVHTNKREIAADDFFVDLFETALEDDEIVTAISFAVPEKAGYAKFPNPASRYALTGVFVAKHADGVRAAVTGAGENGVFRAEAIEKALVGAFEASALDGTTVPADGLMSDIHASAEYRANLIVVMAKRAVQAANGG</sequence>
<evidence type="ECO:0000256" key="3">
    <source>
        <dbReference type="ARBA" id="ARBA00023002"/>
    </source>
</evidence>
<dbReference type="RefSeq" id="WP_261520645.1">
    <property type="nucleotide sequence ID" value="NZ_JAODNW010000013.1"/>
</dbReference>
<dbReference type="Pfam" id="PF00941">
    <property type="entry name" value="FAD_binding_5"/>
    <property type="match status" value="1"/>
</dbReference>
<evidence type="ECO:0000313" key="6">
    <source>
        <dbReference type="Proteomes" id="UP001589755"/>
    </source>
</evidence>
<dbReference type="SMART" id="SM01092">
    <property type="entry name" value="CO_deh_flav_C"/>
    <property type="match status" value="1"/>
</dbReference>
<keyword evidence="1" id="KW-0285">Flavoprotein</keyword>
<keyword evidence="3" id="KW-0560">Oxidoreductase</keyword>
<keyword evidence="2" id="KW-0274">FAD</keyword>
<dbReference type="Gene3D" id="3.30.390.50">
    <property type="entry name" value="CO dehydrogenase flavoprotein, C-terminal domain"/>
    <property type="match status" value="1"/>
</dbReference>
<dbReference type="EMBL" id="JBHLXD010000007">
    <property type="protein sequence ID" value="MFC0207952.1"/>
    <property type="molecule type" value="Genomic_DNA"/>
</dbReference>
<dbReference type="PANTHER" id="PTHR42659:SF2">
    <property type="entry name" value="XANTHINE DEHYDROGENASE SUBUNIT C-RELATED"/>
    <property type="match status" value="1"/>
</dbReference>
<dbReference type="SUPFAM" id="SSF56176">
    <property type="entry name" value="FAD-binding/transporter-associated domain-like"/>
    <property type="match status" value="1"/>
</dbReference>
<dbReference type="InterPro" id="IPR036683">
    <property type="entry name" value="CO_DH_flav_C_dom_sf"/>
</dbReference>
<reference evidence="5 6" key="1">
    <citation type="submission" date="2024-09" db="EMBL/GenBank/DDBJ databases">
        <authorList>
            <person name="Sun Q."/>
            <person name="Mori K."/>
        </authorList>
    </citation>
    <scope>NUCLEOTIDE SEQUENCE [LARGE SCALE GENOMIC DNA]</scope>
    <source>
        <strain evidence="5 6">CCM 8543</strain>
    </source>
</reference>
<keyword evidence="6" id="KW-1185">Reference proteome</keyword>
<proteinExistence type="predicted"/>
<feature type="domain" description="FAD-binding PCMH-type" evidence="4">
    <location>
        <begin position="1"/>
        <end position="170"/>
    </location>
</feature>
<dbReference type="PANTHER" id="PTHR42659">
    <property type="entry name" value="XANTHINE DEHYDROGENASE SUBUNIT C-RELATED"/>
    <property type="match status" value="1"/>
</dbReference>
<dbReference type="InterPro" id="IPR036318">
    <property type="entry name" value="FAD-bd_PCMH-like_sf"/>
</dbReference>
<evidence type="ECO:0000256" key="2">
    <source>
        <dbReference type="ARBA" id="ARBA00022827"/>
    </source>
</evidence>
<dbReference type="Gene3D" id="3.30.465.10">
    <property type="match status" value="1"/>
</dbReference>
<evidence type="ECO:0000259" key="4">
    <source>
        <dbReference type="PROSITE" id="PS51387"/>
    </source>
</evidence>